<dbReference type="SUPFAM" id="SSF56935">
    <property type="entry name" value="Porins"/>
    <property type="match status" value="1"/>
</dbReference>
<proteinExistence type="predicted"/>
<keyword evidence="2" id="KW-0675">Receptor</keyword>
<sequence>MGQSLAQETTTLEVVIVGTDTPEGAASLSEVGSSDTGRTTMNAQSVSTRTDTTGDATSILKSLPTVQYLNNSAEADDEGENADDVVDFRPLEVSISGAQTDENMFMLNGVSINSTAGAYDPVSSDYGNGISRWDSTQSANNIRGFYGMSSQSQYTPSTFVEEVELFDSNVSAKYGNFQGGVVNYKLRKPDPDATEWRGATTFSYQDNRFANYHIATDDGENPKGRTEPEWQKFDFSVTADGPVTDSIAALVAFSRRYGGADKQMDVQYVVDEDSEYVPFSSISDFYRVSVSKELDEGELNWSTNLTHAVQEWVSNAMYDVGIDVGNVAVQNVLDFDRDLDILGGVHLNSKGLFNYQSVTNESGVDEYKVWTIYRERTRSGTTYVTDSDLFSTWCQNPDGSTSTTYCYEGGAGSKSLDDVTLGGTSELDGDLLWGTFLLGGGFEYTRASRTFSGLDTYTATKTTADAEYETYGGFPGSFVCDTGDDTCTRDVYFSSRLVYDDYDTTVNASKFDLYAQTEQEWRWLKIRAGLRGDYNTYLQNYNVAPRFVSTVTPFDNLSFTFGANRYYSGDYITYAIHDNTGGRTSYSRSYDATTGEVGGWVAGTLTAPYRYGDGDLRTPYNDELTGAVSYDDPFSGGNWRLKYLNRQGRDQFSRSSESTTRNNILSNEGSSSYQSVTLEYTRDWRIQTEYLEKLGVHLAGVWAQRDISNNTYFDESIDDEYIYYGGSTYTKAGFQQVTGNLDIPLRFNLGVTSTWLEGRLRLGLSGDVVFGYTGVRDSGDDADELGIVATYDGADVSTLTDVYEDYDFDTNLSLNATVGYTVAEIEGNPFDIELKVSNLLDDVSNMVSSDDNPWVRGRTIALTGKFTW</sequence>
<protein>
    <submittedName>
        <fullName evidence="2">TonB-dependent receptor</fullName>
    </submittedName>
</protein>
<comment type="caution">
    <text evidence="2">The sequence shown here is derived from an EMBL/GenBank/DDBJ whole genome shotgun (WGS) entry which is preliminary data.</text>
</comment>
<dbReference type="EMBL" id="JBHUFA010000001">
    <property type="protein sequence ID" value="MFD1695559.1"/>
    <property type="molecule type" value="Genomic_DNA"/>
</dbReference>
<dbReference type="Proteomes" id="UP001597327">
    <property type="component" value="Unassembled WGS sequence"/>
</dbReference>
<accession>A0ABW4JTW6</accession>
<evidence type="ECO:0000313" key="2">
    <source>
        <dbReference type="EMBL" id="MFD1695559.1"/>
    </source>
</evidence>
<dbReference type="RefSeq" id="WP_149890716.1">
    <property type="nucleotide sequence ID" value="NZ_JBHUFA010000001.1"/>
</dbReference>
<evidence type="ECO:0000256" key="1">
    <source>
        <dbReference type="SAM" id="MobiDB-lite"/>
    </source>
</evidence>
<evidence type="ECO:0000313" key="3">
    <source>
        <dbReference type="Proteomes" id="UP001597327"/>
    </source>
</evidence>
<feature type="region of interest" description="Disordered" evidence="1">
    <location>
        <begin position="21"/>
        <end position="54"/>
    </location>
</feature>
<organism evidence="2 3">
    <name type="scientific">Roseibium aestuarii</name>
    <dbReference type="NCBI Taxonomy" id="2600299"/>
    <lineage>
        <taxon>Bacteria</taxon>
        <taxon>Pseudomonadati</taxon>
        <taxon>Pseudomonadota</taxon>
        <taxon>Alphaproteobacteria</taxon>
        <taxon>Hyphomicrobiales</taxon>
        <taxon>Stappiaceae</taxon>
        <taxon>Roseibium</taxon>
    </lineage>
</organism>
<gene>
    <name evidence="2" type="ORF">ACFSC7_08520</name>
</gene>
<reference evidence="3" key="1">
    <citation type="journal article" date="2019" name="Int. J. Syst. Evol. Microbiol.">
        <title>The Global Catalogue of Microorganisms (GCM) 10K type strain sequencing project: providing services to taxonomists for standard genome sequencing and annotation.</title>
        <authorList>
            <consortium name="The Broad Institute Genomics Platform"/>
            <consortium name="The Broad Institute Genome Sequencing Center for Infectious Disease"/>
            <person name="Wu L."/>
            <person name="Ma J."/>
        </authorList>
    </citation>
    <scope>NUCLEOTIDE SEQUENCE [LARGE SCALE GENOMIC DNA]</scope>
    <source>
        <strain evidence="3">JCM 3369</strain>
    </source>
</reference>
<keyword evidence="3" id="KW-1185">Reference proteome</keyword>
<feature type="compositionally biased region" description="Polar residues" evidence="1">
    <location>
        <begin position="30"/>
        <end position="54"/>
    </location>
</feature>
<name>A0ABW4JTW6_9HYPH</name>